<dbReference type="AlphaFoldDB" id="A0A7L9QC04"/>
<protein>
    <submittedName>
        <fullName evidence="1">Uncharacterized protein</fullName>
    </submittedName>
</protein>
<proteinExistence type="predicted"/>
<dbReference type="EMBL" id="MW000467">
    <property type="protein sequence ID" value="QOL00356.1"/>
    <property type="molecule type" value="Genomic_DNA"/>
</dbReference>
<sequence length="104" mass="12000">MNRESFRRFESDVEIERMRQVNKWGEQHYHDGTSRAGDDMAANRARSSCDARAALGLCTWRDILNKEIAEAFAERDPIKLRTELVQCAAVIAAWLEDIDSRETK</sequence>
<evidence type="ECO:0000313" key="1">
    <source>
        <dbReference type="EMBL" id="QOL00356.1"/>
    </source>
</evidence>
<organism evidence="1">
    <name type="scientific">uncultured organism</name>
    <dbReference type="NCBI Taxonomy" id="155900"/>
    <lineage>
        <taxon>unclassified sequences</taxon>
        <taxon>environmental samples</taxon>
    </lineage>
</organism>
<reference evidence="1" key="1">
    <citation type="submission" date="2020-09" db="EMBL/GenBank/DDBJ databases">
        <title>A new high-throughput screening method to detect antimicrobial volatiles from metagenomic clone libraries.</title>
        <authorList>
            <person name="Stocker F."/>
            <person name="Obermeier M."/>
            <person name="Resch K."/>
            <person name="Berg G."/>
            <person name="Mueller Bogota C.A."/>
        </authorList>
    </citation>
    <scope>NUCLEOTIDE SEQUENCE</scope>
</reference>
<accession>A0A7L9QC04</accession>
<name>A0A7L9QC04_9ZZZZ</name>